<sequence>MSGIDFSKLNPSNQEYKGLRYFLKEHTYWTCGYVLMDLELSKKLNIHYYKNETSHPYGAITWIYNGELGDIPLKTQKENEIFFGIGDKYFNEFKYGEIPNMQRTESIVKEWIDWIVKECKELKNEAKRL</sequence>
<evidence type="ECO:0000313" key="2">
    <source>
        <dbReference type="Proteomes" id="UP000811399"/>
    </source>
</evidence>
<evidence type="ECO:0000313" key="1">
    <source>
        <dbReference type="EMBL" id="MBS4240984.1"/>
    </source>
</evidence>
<dbReference type="GeneID" id="77231630"/>
<name>A0ABS5P2S9_9BACT</name>
<dbReference type="EMBL" id="VJYU01000010">
    <property type="protein sequence ID" value="MBS4240984.1"/>
    <property type="molecule type" value="Genomic_DNA"/>
</dbReference>
<proteinExistence type="predicted"/>
<keyword evidence="2" id="KW-1185">Reference proteome</keyword>
<comment type="caution">
    <text evidence="1">The sequence shown here is derived from an EMBL/GenBank/DDBJ whole genome shotgun (WGS) entry which is preliminary data.</text>
</comment>
<dbReference type="RefSeq" id="WP_213275851.1">
    <property type="nucleotide sequence ID" value="NZ_VJYU01000010.1"/>
</dbReference>
<dbReference type="Proteomes" id="UP000811399">
    <property type="component" value="Unassembled WGS sequence"/>
</dbReference>
<protein>
    <submittedName>
        <fullName evidence="1">Uncharacterized protein</fullName>
    </submittedName>
</protein>
<gene>
    <name evidence="1" type="ORF">CVU5213_04475</name>
</gene>
<organism evidence="1 2">
    <name type="scientific">Campylobacter vulpis</name>
    <dbReference type="NCBI Taxonomy" id="1655500"/>
    <lineage>
        <taxon>Bacteria</taxon>
        <taxon>Pseudomonadati</taxon>
        <taxon>Campylobacterota</taxon>
        <taxon>Epsilonproteobacteria</taxon>
        <taxon>Campylobacterales</taxon>
        <taxon>Campylobacteraceae</taxon>
        <taxon>Campylobacter</taxon>
    </lineage>
</organism>
<accession>A0ABS5P2S9</accession>
<reference evidence="1 2" key="1">
    <citation type="journal article" date="2021" name="Syst. Appl. Microbiol.">
        <title>nCampylobacter vulpis sp. nov. isolated from wild red foxes.</title>
        <authorList>
            <person name="Parisi A."/>
            <person name="Chiara M."/>
            <person name="Caffara M."/>
            <person name="Mion D."/>
            <person name="Miller W.G."/>
            <person name="Caruso M."/>
            <person name="Manzari C."/>
            <person name="Florio D."/>
            <person name="Capozzi L."/>
            <person name="D'Erchia A.M."/>
            <person name="Manzulli V."/>
            <person name="Zanoni R.G."/>
        </authorList>
    </citation>
    <scope>NUCLEOTIDE SEQUENCE [LARGE SCALE GENOMIC DNA]</scope>
    <source>
        <strain evidence="1 2">52/13</strain>
    </source>
</reference>